<dbReference type="SMART" id="SM00710">
    <property type="entry name" value="PbH1"/>
    <property type="match status" value="6"/>
</dbReference>
<dbReference type="SUPFAM" id="SSF51126">
    <property type="entry name" value="Pectin lyase-like"/>
    <property type="match status" value="1"/>
</dbReference>
<feature type="compositionally biased region" description="Polar residues" evidence="1">
    <location>
        <begin position="48"/>
        <end position="63"/>
    </location>
</feature>
<keyword evidence="2" id="KW-1133">Transmembrane helix</keyword>
<evidence type="ECO:0000259" key="3">
    <source>
        <dbReference type="Pfam" id="PF05048"/>
    </source>
</evidence>
<sequence length="395" mass="41716">MRLEIDRKTLVGMLAGAVLTVLVVVVVRGLFGGGGDPAMRVEDIRPQAGTTEPGDQSGTSQLLQDEEDEPEQVEERDDDVVEFTPLQQPPAIPVPTGEGLIECPSPTVTVTDAAGLTEALEAAEPGAVIKMEPGVYPGKFVATIPGTESDPIFLCGPPEAIIDGGGVKKGYALHLNEVSHWRLIGFTVRNSQKGVMADKTNHSVIQGLTVHHIGDEGIHLRNFSSDNIVQYCMVYATGLRREKFGEGVYLGTAQSNWATFSGGQMDRSDRNVVRGNVLRGTAEAIDIKEGTSDGRVIGNIFDGSVLGGSKHNDSWVDVKGNGYLIEGNTGSNTNGDGFQTHKIVDGWGVGNTFRANIIDLGNSGGVGINDTVGDNKIECDNKVTGGSLTKKGGCS</sequence>
<feature type="domain" description="Periplasmic copper-binding protein NosD beta helix" evidence="3">
    <location>
        <begin position="169"/>
        <end position="312"/>
    </location>
</feature>
<dbReference type="AlphaFoldDB" id="A0A5M3VMN2"/>
<dbReference type="Gene3D" id="2.160.20.10">
    <property type="entry name" value="Single-stranded right-handed beta-helix, Pectin lyase-like"/>
    <property type="match status" value="1"/>
</dbReference>
<keyword evidence="2" id="KW-0472">Membrane</keyword>
<keyword evidence="2" id="KW-0812">Transmembrane</keyword>
<dbReference type="InterPro" id="IPR006626">
    <property type="entry name" value="PbH1"/>
</dbReference>
<feature type="compositionally biased region" description="Acidic residues" evidence="1">
    <location>
        <begin position="64"/>
        <end position="77"/>
    </location>
</feature>
<dbReference type="Proteomes" id="UP000334990">
    <property type="component" value="Unassembled WGS sequence"/>
</dbReference>
<dbReference type="RefSeq" id="WP_155334494.1">
    <property type="nucleotide sequence ID" value="NZ_BAAABN010000006.1"/>
</dbReference>
<accession>A0A5M3VMN2</accession>
<dbReference type="OrthoDB" id="264773at2"/>
<feature type="region of interest" description="Disordered" evidence="1">
    <location>
        <begin position="47"/>
        <end position="77"/>
    </location>
</feature>
<dbReference type="Pfam" id="PF05048">
    <property type="entry name" value="NosD"/>
    <property type="match status" value="1"/>
</dbReference>
<proteinExistence type="predicted"/>
<reference evidence="4 5" key="1">
    <citation type="submission" date="2019-10" db="EMBL/GenBank/DDBJ databases">
        <title>Whole genome shotgun sequence of Acrocarpospora corrugata NBRC 13972.</title>
        <authorList>
            <person name="Ichikawa N."/>
            <person name="Kimura A."/>
            <person name="Kitahashi Y."/>
            <person name="Komaki H."/>
            <person name="Oguchi A."/>
        </authorList>
    </citation>
    <scope>NUCLEOTIDE SEQUENCE [LARGE SCALE GENOMIC DNA]</scope>
    <source>
        <strain evidence="4 5">NBRC 13972</strain>
    </source>
</reference>
<dbReference type="InterPro" id="IPR011050">
    <property type="entry name" value="Pectin_lyase_fold/virulence"/>
</dbReference>
<protein>
    <recommendedName>
        <fullName evidence="3">Periplasmic copper-binding protein NosD beta helix domain-containing protein</fullName>
    </recommendedName>
</protein>
<dbReference type="EMBL" id="BLAD01000035">
    <property type="protein sequence ID" value="GER98034.1"/>
    <property type="molecule type" value="Genomic_DNA"/>
</dbReference>
<evidence type="ECO:0000313" key="5">
    <source>
        <dbReference type="Proteomes" id="UP000334990"/>
    </source>
</evidence>
<evidence type="ECO:0000313" key="4">
    <source>
        <dbReference type="EMBL" id="GER98034.1"/>
    </source>
</evidence>
<dbReference type="InterPro" id="IPR012334">
    <property type="entry name" value="Pectin_lyas_fold"/>
</dbReference>
<organism evidence="4 5">
    <name type="scientific">Acrocarpospora corrugata</name>
    <dbReference type="NCBI Taxonomy" id="35763"/>
    <lineage>
        <taxon>Bacteria</taxon>
        <taxon>Bacillati</taxon>
        <taxon>Actinomycetota</taxon>
        <taxon>Actinomycetes</taxon>
        <taxon>Streptosporangiales</taxon>
        <taxon>Streptosporangiaceae</taxon>
        <taxon>Acrocarpospora</taxon>
    </lineage>
</organism>
<feature type="transmembrane region" description="Helical" evidence="2">
    <location>
        <begin position="12"/>
        <end position="31"/>
    </location>
</feature>
<name>A0A5M3VMN2_9ACTN</name>
<evidence type="ECO:0000256" key="2">
    <source>
        <dbReference type="SAM" id="Phobius"/>
    </source>
</evidence>
<dbReference type="InterPro" id="IPR007742">
    <property type="entry name" value="NosD_dom"/>
</dbReference>
<gene>
    <name evidence="4" type="ORF">Acor_00960</name>
</gene>
<comment type="caution">
    <text evidence="4">The sequence shown here is derived from an EMBL/GenBank/DDBJ whole genome shotgun (WGS) entry which is preliminary data.</text>
</comment>
<evidence type="ECO:0000256" key="1">
    <source>
        <dbReference type="SAM" id="MobiDB-lite"/>
    </source>
</evidence>
<keyword evidence="5" id="KW-1185">Reference proteome</keyword>